<accession>A0A6D2L7K1</accession>
<comment type="caution">
    <text evidence="2">The sequence shown here is derived from an EMBL/GenBank/DDBJ whole genome shotgun (WGS) entry which is preliminary data.</text>
</comment>
<dbReference type="PANTHER" id="PTHR31293:SF12">
    <property type="entry name" value="RNI-LIKE SUPERFAMILY PROTEIN"/>
    <property type="match status" value="1"/>
</dbReference>
<feature type="domain" description="F-box" evidence="1">
    <location>
        <begin position="4"/>
        <end position="42"/>
    </location>
</feature>
<dbReference type="CDD" id="cd22160">
    <property type="entry name" value="F-box_AtFBL13-like"/>
    <property type="match status" value="1"/>
</dbReference>
<dbReference type="EMBL" id="CACVBM020001607">
    <property type="protein sequence ID" value="CAA7055574.1"/>
    <property type="molecule type" value="Genomic_DNA"/>
</dbReference>
<dbReference type="PANTHER" id="PTHR31293">
    <property type="entry name" value="RNI-LIKE SUPERFAMILY PROTEIN"/>
    <property type="match status" value="1"/>
</dbReference>
<evidence type="ECO:0000313" key="2">
    <source>
        <dbReference type="EMBL" id="CAA7055574.1"/>
    </source>
</evidence>
<keyword evidence="3" id="KW-1185">Reference proteome</keyword>
<reference evidence="2" key="1">
    <citation type="submission" date="2020-01" db="EMBL/GenBank/DDBJ databases">
        <authorList>
            <person name="Mishra B."/>
        </authorList>
    </citation>
    <scope>NUCLEOTIDE SEQUENCE [LARGE SCALE GENOMIC DNA]</scope>
</reference>
<dbReference type="OrthoDB" id="1086061at2759"/>
<dbReference type="InterPro" id="IPR001810">
    <property type="entry name" value="F-box_dom"/>
</dbReference>
<dbReference type="SUPFAM" id="SSF81383">
    <property type="entry name" value="F-box domain"/>
    <property type="match status" value="1"/>
</dbReference>
<dbReference type="Proteomes" id="UP000467841">
    <property type="component" value="Unassembled WGS sequence"/>
</dbReference>
<organism evidence="2 3">
    <name type="scientific">Microthlaspi erraticum</name>
    <dbReference type="NCBI Taxonomy" id="1685480"/>
    <lineage>
        <taxon>Eukaryota</taxon>
        <taxon>Viridiplantae</taxon>
        <taxon>Streptophyta</taxon>
        <taxon>Embryophyta</taxon>
        <taxon>Tracheophyta</taxon>
        <taxon>Spermatophyta</taxon>
        <taxon>Magnoliopsida</taxon>
        <taxon>eudicotyledons</taxon>
        <taxon>Gunneridae</taxon>
        <taxon>Pentapetalae</taxon>
        <taxon>rosids</taxon>
        <taxon>malvids</taxon>
        <taxon>Brassicales</taxon>
        <taxon>Brassicaceae</taxon>
        <taxon>Coluteocarpeae</taxon>
        <taxon>Microthlaspi</taxon>
    </lineage>
</organism>
<protein>
    <recommendedName>
        <fullName evidence="1">F-box domain-containing protein</fullName>
    </recommendedName>
</protein>
<dbReference type="InterPro" id="IPR053781">
    <property type="entry name" value="F-box_AtFBL13-like"/>
</dbReference>
<name>A0A6D2L7K1_9BRAS</name>
<dbReference type="InterPro" id="IPR055294">
    <property type="entry name" value="FBL60-like"/>
</dbReference>
<evidence type="ECO:0000259" key="1">
    <source>
        <dbReference type="Pfam" id="PF00646"/>
    </source>
</evidence>
<dbReference type="Pfam" id="PF00646">
    <property type="entry name" value="F-box"/>
    <property type="match status" value="1"/>
</dbReference>
<proteinExistence type="predicted"/>
<gene>
    <name evidence="2" type="ORF">MERR_LOCUS42810</name>
</gene>
<dbReference type="InterPro" id="IPR036047">
    <property type="entry name" value="F-box-like_dom_sf"/>
</dbReference>
<dbReference type="AlphaFoldDB" id="A0A6D2L7K1"/>
<sequence>MDRISGLSEELQIKILSFLPTKVAVSTSILSKQWQFLWMLLPKLEYSTKYYSKSDCQKLRCFLHRNLPLHRAPVIERFRLKFHHPGFKPEDIKLWALAVVSRCIRELKISYTSYPNQPIYYRVACTHAYRSLP</sequence>
<evidence type="ECO:0000313" key="3">
    <source>
        <dbReference type="Proteomes" id="UP000467841"/>
    </source>
</evidence>